<dbReference type="Pfam" id="PF10614">
    <property type="entry name" value="CsgF"/>
    <property type="match status" value="1"/>
</dbReference>
<organism evidence="4 5">
    <name type="scientific">Pseudofulvibacter geojedonensis</name>
    <dbReference type="NCBI Taxonomy" id="1123758"/>
    <lineage>
        <taxon>Bacteria</taxon>
        <taxon>Pseudomonadati</taxon>
        <taxon>Bacteroidota</taxon>
        <taxon>Flavobacteriia</taxon>
        <taxon>Flavobacteriales</taxon>
        <taxon>Flavobacteriaceae</taxon>
        <taxon>Pseudofulvibacter</taxon>
    </lineage>
</organism>
<keyword evidence="5" id="KW-1185">Reference proteome</keyword>
<reference evidence="5" key="1">
    <citation type="journal article" date="2019" name="Int. J. Syst. Evol. Microbiol.">
        <title>The Global Catalogue of Microorganisms (GCM) 10K type strain sequencing project: providing services to taxonomists for standard genome sequencing and annotation.</title>
        <authorList>
            <consortium name="The Broad Institute Genomics Platform"/>
            <consortium name="The Broad Institute Genome Sequencing Center for Infectious Disease"/>
            <person name="Wu L."/>
            <person name="Ma J."/>
        </authorList>
    </citation>
    <scope>NUCLEOTIDE SEQUENCE [LARGE SCALE GENOMIC DNA]</scope>
    <source>
        <strain evidence="5">CCUG 62114</strain>
    </source>
</reference>
<evidence type="ECO:0000313" key="4">
    <source>
        <dbReference type="EMBL" id="MFD0964122.1"/>
    </source>
</evidence>
<evidence type="ECO:0000256" key="1">
    <source>
        <dbReference type="ARBA" id="ARBA00003989"/>
    </source>
</evidence>
<name>A0ABW3I3D9_9FLAO</name>
<dbReference type="EMBL" id="JBHTJM010000008">
    <property type="protein sequence ID" value="MFD0964122.1"/>
    <property type="molecule type" value="Genomic_DNA"/>
</dbReference>
<comment type="caution">
    <text evidence="4">The sequence shown here is derived from an EMBL/GenBank/DDBJ whole genome shotgun (WGS) entry which is preliminary data.</text>
</comment>
<proteinExistence type="predicted"/>
<comment type="function">
    <text evidence="1">May be involved in the biogenesis of curli organelles.</text>
</comment>
<protein>
    <recommendedName>
        <fullName evidence="2">Curli production assembly/transport component CsgF</fullName>
    </recommendedName>
</protein>
<evidence type="ECO:0000256" key="3">
    <source>
        <dbReference type="ARBA" id="ARBA00022729"/>
    </source>
</evidence>
<accession>A0ABW3I3D9</accession>
<evidence type="ECO:0000313" key="5">
    <source>
        <dbReference type="Proteomes" id="UP001596997"/>
    </source>
</evidence>
<dbReference type="RefSeq" id="WP_377715529.1">
    <property type="nucleotide sequence ID" value="NZ_JBHTJM010000008.1"/>
</dbReference>
<dbReference type="InterPro" id="IPR018893">
    <property type="entry name" value="T8SS_CsgF"/>
</dbReference>
<dbReference type="Proteomes" id="UP001596997">
    <property type="component" value="Unassembled WGS sequence"/>
</dbReference>
<sequence>MNKKVLILLLFNALFVLPNLYSQNFVYKPKNPAFGGESFNYQWLQSSADAQNSFSDEDDDEENSELEDFADDLNRQLLSRINRLLLDGQFDLNGDLQPGVYTYGSLSVEIFESTEGLVVNILDTSNGEQTQVIIPN</sequence>
<keyword evidence="3" id="KW-0732">Signal</keyword>
<gene>
    <name evidence="4" type="ORF">ACFQ1O_08915</name>
</gene>
<evidence type="ECO:0000256" key="2">
    <source>
        <dbReference type="ARBA" id="ARBA00014031"/>
    </source>
</evidence>